<evidence type="ECO:0000256" key="4">
    <source>
        <dbReference type="ARBA" id="ARBA00022692"/>
    </source>
</evidence>
<evidence type="ECO:0000256" key="1">
    <source>
        <dbReference type="ARBA" id="ARBA00004167"/>
    </source>
</evidence>
<accession>A0ABS7Y6H4</accession>
<dbReference type="EMBL" id="JAHYBX010000001">
    <property type="protein sequence ID" value="MCA1854953.1"/>
    <property type="molecule type" value="Genomic_DNA"/>
</dbReference>
<dbReference type="PIRSF" id="PIRSF006170">
    <property type="entry name" value="YfgM"/>
    <property type="match status" value="1"/>
</dbReference>
<evidence type="ECO:0000313" key="10">
    <source>
        <dbReference type="EMBL" id="MCA1854953.1"/>
    </source>
</evidence>
<dbReference type="InterPro" id="IPR018704">
    <property type="entry name" value="SecYEG/CpoB_TPR"/>
</dbReference>
<reference evidence="10 11" key="1">
    <citation type="submission" date="2021-07" db="EMBL/GenBank/DDBJ databases">
        <title>Characterization of Violacein-producing bacteria and related species.</title>
        <authorList>
            <person name="Wilson H.S."/>
            <person name="De Leon M.E."/>
        </authorList>
    </citation>
    <scope>NUCLEOTIDE SEQUENCE [LARGE SCALE GENOMIC DNA]</scope>
    <source>
        <strain evidence="10 11">HSC-2F05</strain>
    </source>
</reference>
<dbReference type="PANTHER" id="PTHR38035">
    <property type="entry name" value="UPF0070 PROTEIN YFGM"/>
    <property type="match status" value="1"/>
</dbReference>
<organism evidence="10 11">
    <name type="scientific">Massilia hydrophila</name>
    <dbReference type="NCBI Taxonomy" id="3044279"/>
    <lineage>
        <taxon>Bacteria</taxon>
        <taxon>Pseudomonadati</taxon>
        <taxon>Pseudomonadota</taxon>
        <taxon>Betaproteobacteria</taxon>
        <taxon>Burkholderiales</taxon>
        <taxon>Oxalobacteraceae</taxon>
        <taxon>Telluria group</taxon>
        <taxon>Massilia</taxon>
    </lineage>
</organism>
<evidence type="ECO:0000259" key="9">
    <source>
        <dbReference type="Pfam" id="PF09976"/>
    </source>
</evidence>
<comment type="subcellular location">
    <subcellularLocation>
        <location evidence="2">Cell membrane</location>
    </subcellularLocation>
    <subcellularLocation>
        <location evidence="1">Membrane</location>
        <topology evidence="1">Single-pass membrane protein</topology>
    </subcellularLocation>
</comment>
<keyword evidence="5 8" id="KW-1133">Transmembrane helix</keyword>
<proteinExistence type="predicted"/>
<protein>
    <submittedName>
        <fullName evidence="10">Tetratricopeptide repeat protein</fullName>
    </submittedName>
</protein>
<evidence type="ECO:0000313" key="11">
    <source>
        <dbReference type="Proteomes" id="UP001198602"/>
    </source>
</evidence>
<dbReference type="Proteomes" id="UP001198602">
    <property type="component" value="Unassembled WGS sequence"/>
</dbReference>
<comment type="caution">
    <text evidence="10">The sequence shown here is derived from an EMBL/GenBank/DDBJ whole genome shotgun (WGS) entry which is preliminary data.</text>
</comment>
<evidence type="ECO:0000256" key="8">
    <source>
        <dbReference type="SAM" id="Phobius"/>
    </source>
</evidence>
<dbReference type="RefSeq" id="WP_225237363.1">
    <property type="nucleotide sequence ID" value="NZ_JAHYBX010000001.1"/>
</dbReference>
<dbReference type="InterPro" id="IPR026039">
    <property type="entry name" value="YfgM"/>
</dbReference>
<keyword evidence="7" id="KW-0143">Chaperone</keyword>
<gene>
    <name evidence="10" type="ORF">LE190_03270</name>
</gene>
<feature type="transmembrane region" description="Helical" evidence="8">
    <location>
        <begin position="21"/>
        <end position="42"/>
    </location>
</feature>
<keyword evidence="4 8" id="KW-0812">Transmembrane</keyword>
<keyword evidence="3" id="KW-1003">Cell membrane</keyword>
<evidence type="ECO:0000256" key="7">
    <source>
        <dbReference type="ARBA" id="ARBA00023186"/>
    </source>
</evidence>
<keyword evidence="11" id="KW-1185">Reference proteome</keyword>
<evidence type="ECO:0000256" key="3">
    <source>
        <dbReference type="ARBA" id="ARBA00022475"/>
    </source>
</evidence>
<sequence>MAYDLEEQEQIANFKAFWARFGNLIMGVLIVALLSYAGYNYWKSHQRNQAVEASALYDSLQESLAANDNAKVQRIAGDMQQKYAGTVYAQMAALGAAKTAFEANDLKTAKTQLQWVVDKGGEEYQAIAKVRLAGVLLDEKAYDAALKLLNDKFPEQYAAEVADRKGDVLAAQNKLAEARQAYVAALAAMHKDHPGRQLVQVKLEAIGGTVPAAADGAKQAQAPAAAA</sequence>
<evidence type="ECO:0000256" key="6">
    <source>
        <dbReference type="ARBA" id="ARBA00023136"/>
    </source>
</evidence>
<feature type="domain" description="Ancillary SecYEG translocon subunit/Cell division coordinator CpoB TPR" evidence="9">
    <location>
        <begin position="15"/>
        <end position="207"/>
    </location>
</feature>
<dbReference type="PANTHER" id="PTHR38035:SF1">
    <property type="entry name" value="ANCILLARY SECYEG TRANSLOCON SUBUNIT"/>
    <property type="match status" value="1"/>
</dbReference>
<dbReference type="Pfam" id="PF09976">
    <property type="entry name" value="TPR_21"/>
    <property type="match status" value="1"/>
</dbReference>
<evidence type="ECO:0000256" key="2">
    <source>
        <dbReference type="ARBA" id="ARBA00004236"/>
    </source>
</evidence>
<evidence type="ECO:0000256" key="5">
    <source>
        <dbReference type="ARBA" id="ARBA00022989"/>
    </source>
</evidence>
<name>A0ABS7Y6H4_9BURK</name>
<keyword evidence="6 8" id="KW-0472">Membrane</keyword>